<name>A0A844B1Q8_9RHOB</name>
<evidence type="ECO:0008006" key="3">
    <source>
        <dbReference type="Google" id="ProtNLM"/>
    </source>
</evidence>
<dbReference type="Proteomes" id="UP000466730">
    <property type="component" value="Unassembled WGS sequence"/>
</dbReference>
<evidence type="ECO:0000313" key="1">
    <source>
        <dbReference type="EMBL" id="MRH20296.1"/>
    </source>
</evidence>
<dbReference type="OrthoDB" id="9816265at2"/>
<dbReference type="EMBL" id="WJPO01000004">
    <property type="protein sequence ID" value="MRH20296.1"/>
    <property type="molecule type" value="Genomic_DNA"/>
</dbReference>
<organism evidence="1 2">
    <name type="scientific">Rhodovulum strictum</name>
    <dbReference type="NCBI Taxonomy" id="58314"/>
    <lineage>
        <taxon>Bacteria</taxon>
        <taxon>Pseudomonadati</taxon>
        <taxon>Pseudomonadota</taxon>
        <taxon>Alphaproteobacteria</taxon>
        <taxon>Rhodobacterales</taxon>
        <taxon>Paracoccaceae</taxon>
        <taxon>Rhodovulum</taxon>
    </lineage>
</organism>
<comment type="caution">
    <text evidence="1">The sequence shown here is derived from an EMBL/GenBank/DDBJ whole genome shotgun (WGS) entry which is preliminary data.</text>
</comment>
<evidence type="ECO:0000313" key="2">
    <source>
        <dbReference type="Proteomes" id="UP000466730"/>
    </source>
</evidence>
<reference evidence="1 2" key="1">
    <citation type="submission" date="2019-11" db="EMBL/GenBank/DDBJ databases">
        <title>Draft Whole-Genome sequence of the marine photosynthetic bacterium Rhodovulum strictum DSM 11289.</title>
        <authorList>
            <person name="Kyndt J.A."/>
            <person name="Meyer T.E."/>
        </authorList>
    </citation>
    <scope>NUCLEOTIDE SEQUENCE [LARGE SCALE GENOMIC DNA]</scope>
    <source>
        <strain evidence="1 2">DSM 11289</strain>
    </source>
</reference>
<dbReference type="AlphaFoldDB" id="A0A844B1Q8"/>
<accession>A0A844B1Q8</accession>
<keyword evidence="2" id="KW-1185">Reference proteome</keyword>
<sequence length="552" mass="58998">MTAPLFHPLRPAPPRSDGAALDLLRAELERVFLAAGETLMSMEARCSELRAPLGELVEHAPVVIEAVDLYARQLAQSVHGLDDVLGRSNVDIDGLRQRVDALNGSVAIVVRTIKMMQFVATNARIQVFSLRPRHARLESFADNARALLDRCCVILAEVQKISDEVSAQLRVLARRRLPDLRAEVAGLRPGFEALGGAVAVFRDDRRNETAFGRPLAAHLDRLQQEFDDVIVRLQTGDRASQRIDHAGQILARADAEAAALVGLADAQLAGAFMDLRDETATITATLADSVHQFEEIAGTGSGASVNERLHAFALLVAEVERARDAVHAIRGRREVMLDTAGAVLERMADLRRVLGDVSSLAEDLRLVGTNAVLACAELGDEGEALKEIASQLRLLASDSAAQLRQVRDALAANDARTSDLIGDIQDGAARTIAEVEGAGEGLARDLDRVCQAGKVVTERTGALAASLRATVPGTCEAMQAQVARLAGLVGPTDADPAPPVAGPEFDAILDAIWAGYSMDAERDIHRAFCLAHGLDLPPDVSAGPAEELDIFF</sequence>
<gene>
    <name evidence="1" type="ORF">GH815_04755</name>
</gene>
<dbReference type="SUPFAM" id="SSF58104">
    <property type="entry name" value="Methyl-accepting chemotaxis protein (MCP) signaling domain"/>
    <property type="match status" value="1"/>
</dbReference>
<dbReference type="Gene3D" id="1.10.287.950">
    <property type="entry name" value="Methyl-accepting chemotaxis protein"/>
    <property type="match status" value="1"/>
</dbReference>
<dbReference type="RefSeq" id="WP_153747599.1">
    <property type="nucleotide sequence ID" value="NZ_BAAADI010000032.1"/>
</dbReference>
<protein>
    <recommendedName>
        <fullName evidence="3">Methyl-accepting chemotaxis protein</fullName>
    </recommendedName>
</protein>
<proteinExistence type="predicted"/>